<dbReference type="AlphaFoldDB" id="A0A846X248"/>
<reference evidence="3 4" key="1">
    <citation type="submission" date="2020-04" db="EMBL/GenBank/DDBJ databases">
        <title>MicrobeNet Type strains.</title>
        <authorList>
            <person name="Nicholson A.C."/>
        </authorList>
    </citation>
    <scope>NUCLEOTIDE SEQUENCE [LARGE SCALE GENOMIC DNA]</scope>
    <source>
        <strain evidence="3 4">DSM 44113</strain>
    </source>
</reference>
<evidence type="ECO:0000256" key="1">
    <source>
        <dbReference type="SAM" id="MobiDB-lite"/>
    </source>
</evidence>
<evidence type="ECO:0000256" key="2">
    <source>
        <dbReference type="SAM" id="Phobius"/>
    </source>
</evidence>
<dbReference type="EMBL" id="JAAXOQ010000010">
    <property type="protein sequence ID" value="NKY18646.1"/>
    <property type="molecule type" value="Genomic_DNA"/>
</dbReference>
<feature type="compositionally biased region" description="Low complexity" evidence="1">
    <location>
        <begin position="288"/>
        <end position="302"/>
    </location>
</feature>
<feature type="region of interest" description="Disordered" evidence="1">
    <location>
        <begin position="264"/>
        <end position="302"/>
    </location>
</feature>
<sequence length="302" mass="31057">MTDSTPDDKNLTDEAATTEDTVHEAADAATATEAEAEAAAEAETATEAATEKVSTAKKRPAPPADEDDADEDDEAETAPVRRSRPAPRPAPRAAEARQGSGLAAGATVMTVLATVVVIALLAGTIAFGLLWNSKRGEVNDLKNAAADKAQAEKVAAEYAVGASTFDYHDLGPWRTALVKGVSPELKAKMDAVGGAMNQLLQPLQWVSKGTVLDAVVNSQSGPVFKVNAYVRVEATNVQASSGREVVTVYNVTMDKSKDWQITDVGGVGENIPSSAANQPADPTPGTPTTPGAAPAATPAPGN</sequence>
<evidence type="ECO:0000313" key="4">
    <source>
        <dbReference type="Proteomes" id="UP000582646"/>
    </source>
</evidence>
<keyword evidence="2" id="KW-0812">Transmembrane</keyword>
<organism evidence="3 4">
    <name type="scientific">Tsukamurella spumae</name>
    <dbReference type="NCBI Taxonomy" id="44753"/>
    <lineage>
        <taxon>Bacteria</taxon>
        <taxon>Bacillati</taxon>
        <taxon>Actinomycetota</taxon>
        <taxon>Actinomycetes</taxon>
        <taxon>Mycobacteriales</taxon>
        <taxon>Tsukamurellaceae</taxon>
        <taxon>Tsukamurella</taxon>
    </lineage>
</organism>
<gene>
    <name evidence="3" type="ORF">HF999_09715</name>
</gene>
<keyword evidence="2" id="KW-0472">Membrane</keyword>
<evidence type="ECO:0008006" key="5">
    <source>
        <dbReference type="Google" id="ProtNLM"/>
    </source>
</evidence>
<comment type="caution">
    <text evidence="3">The sequence shown here is derived from an EMBL/GenBank/DDBJ whole genome shotgun (WGS) entry which is preliminary data.</text>
</comment>
<name>A0A846X248_9ACTN</name>
<keyword evidence="4" id="KW-1185">Reference proteome</keyword>
<feature type="region of interest" description="Disordered" evidence="1">
    <location>
        <begin position="1"/>
        <end position="101"/>
    </location>
</feature>
<accession>A0A846X248</accession>
<feature type="transmembrane region" description="Helical" evidence="2">
    <location>
        <begin position="102"/>
        <end position="131"/>
    </location>
</feature>
<protein>
    <recommendedName>
        <fullName evidence="5">Mce-associated membrane protein</fullName>
    </recommendedName>
</protein>
<evidence type="ECO:0000313" key="3">
    <source>
        <dbReference type="EMBL" id="NKY18646.1"/>
    </source>
</evidence>
<keyword evidence="2" id="KW-1133">Transmembrane helix</keyword>
<dbReference type="RefSeq" id="WP_168545671.1">
    <property type="nucleotide sequence ID" value="NZ_BAAAKS010000007.1"/>
</dbReference>
<proteinExistence type="predicted"/>
<dbReference type="Proteomes" id="UP000582646">
    <property type="component" value="Unassembled WGS sequence"/>
</dbReference>
<feature type="compositionally biased region" description="Low complexity" evidence="1">
    <location>
        <begin position="91"/>
        <end position="101"/>
    </location>
</feature>
<feature type="compositionally biased region" description="Acidic residues" evidence="1">
    <location>
        <begin position="64"/>
        <end position="76"/>
    </location>
</feature>
<feature type="compositionally biased region" description="Basic and acidic residues" evidence="1">
    <location>
        <begin position="1"/>
        <end position="12"/>
    </location>
</feature>